<evidence type="ECO:0000313" key="3">
    <source>
        <dbReference type="Proteomes" id="UP000028504"/>
    </source>
</evidence>
<feature type="compositionally biased region" description="Low complexity" evidence="1">
    <location>
        <begin position="63"/>
        <end position="79"/>
    </location>
</feature>
<reference evidence="2 3" key="1">
    <citation type="submission" date="2014-07" db="EMBL/GenBank/DDBJ databases">
        <title>Complete genome sequence of Corynebacterium atypicum DSM 44849: identifiction of the mycolic acid biosynthesis genes.</title>
        <authorList>
            <person name="Tippelt A."/>
            <person name="Mollmann S."/>
            <person name="Albersmeier A."/>
            <person name="Jaenicke S."/>
            <person name="Ruckert C."/>
            <person name="Tauch A."/>
        </authorList>
    </citation>
    <scope>NUCLEOTIDE SEQUENCE [LARGE SCALE GENOMIC DNA]</scope>
    <source>
        <strain evidence="2 3">R2070</strain>
    </source>
</reference>
<evidence type="ECO:0000313" key="2">
    <source>
        <dbReference type="EMBL" id="AIG63778.1"/>
    </source>
</evidence>
<accession>A0ABM5QLX1</accession>
<organism evidence="2 3">
    <name type="scientific">Corynebacterium atypicum</name>
    <dbReference type="NCBI Taxonomy" id="191610"/>
    <lineage>
        <taxon>Bacteria</taxon>
        <taxon>Bacillati</taxon>
        <taxon>Actinomycetota</taxon>
        <taxon>Actinomycetes</taxon>
        <taxon>Mycobacteriales</taxon>
        <taxon>Corynebacteriaceae</taxon>
        <taxon>Corynebacterium</taxon>
    </lineage>
</organism>
<keyword evidence="3" id="KW-1185">Reference proteome</keyword>
<feature type="compositionally biased region" description="Low complexity" evidence="1">
    <location>
        <begin position="106"/>
        <end position="117"/>
    </location>
</feature>
<name>A0ABM5QLX1_9CORY</name>
<feature type="compositionally biased region" description="Polar residues" evidence="1">
    <location>
        <begin position="34"/>
        <end position="43"/>
    </location>
</feature>
<feature type="region of interest" description="Disordered" evidence="1">
    <location>
        <begin position="34"/>
        <end position="214"/>
    </location>
</feature>
<proteinExistence type="predicted"/>
<feature type="compositionally biased region" description="Low complexity" evidence="1">
    <location>
        <begin position="178"/>
        <end position="188"/>
    </location>
</feature>
<feature type="compositionally biased region" description="Pro residues" evidence="1">
    <location>
        <begin position="192"/>
        <end position="208"/>
    </location>
</feature>
<gene>
    <name evidence="2" type="ORF">CATYP_02740</name>
</gene>
<evidence type="ECO:0000256" key="1">
    <source>
        <dbReference type="SAM" id="MobiDB-lite"/>
    </source>
</evidence>
<dbReference type="Proteomes" id="UP000028504">
    <property type="component" value="Chromosome"/>
</dbReference>
<dbReference type="EMBL" id="CP008944">
    <property type="protein sequence ID" value="AIG63778.1"/>
    <property type="molecule type" value="Genomic_DNA"/>
</dbReference>
<protein>
    <submittedName>
        <fullName evidence="2">Uncharacterized protein</fullName>
    </submittedName>
</protein>
<sequence>MVGSARKFLTFLACGIVAALLIGVLVWRLNTPADSTTAESGYDTSAGELTADSESLHTPRPQPTTEPTEAAEGAGAAPGPQRPEPATNDAPRYDARPGDFDPYLPPGAVALPAPGQASTPTRVIHPTDIVEMPKNETLAPAPGTTSAPGEPQPAPEPSANPTTSEPVPDPSTAEETSEAPGPSSTAPEEPSEPSPAEPEPRPRLPLPEVPGLNF</sequence>
<dbReference type="RefSeq" id="WP_038604669.1">
    <property type="nucleotide sequence ID" value="NZ_CP008944.1"/>
</dbReference>